<reference evidence="2 3" key="1">
    <citation type="submission" date="2017-03" db="EMBL/GenBank/DDBJ databases">
        <title>Genome analysis of Rhizobial strains effectives or ineffectives for nitrogen fixation isolated from bean seeds.</title>
        <authorList>
            <person name="Peralta H."/>
            <person name="Aguilar-Vera A."/>
            <person name="Mora Y."/>
            <person name="Vargas-Lagunas C."/>
            <person name="Girard L."/>
            <person name="Mora J."/>
        </authorList>
    </citation>
    <scope>NUCLEOTIDE SEQUENCE [LARGE SCALE GENOMIC DNA]</scope>
    <source>
        <strain evidence="2 3">CCGM3</strain>
    </source>
</reference>
<evidence type="ECO:0000313" key="2">
    <source>
        <dbReference type="EMBL" id="RDJ05528.1"/>
    </source>
</evidence>
<protein>
    <submittedName>
        <fullName evidence="2">Transcriptional regulator</fullName>
    </submittedName>
</protein>
<dbReference type="Proteomes" id="UP000254939">
    <property type="component" value="Unassembled WGS sequence"/>
</dbReference>
<dbReference type="Gene3D" id="3.40.930.10">
    <property type="entry name" value="Mannitol-specific EII, Chain A"/>
    <property type="match status" value="1"/>
</dbReference>
<comment type="caution">
    <text evidence="2">The sequence shown here is derived from an EMBL/GenBank/DDBJ whole genome shotgun (WGS) entry which is preliminary data.</text>
</comment>
<dbReference type="GO" id="GO:0030295">
    <property type="term" value="F:protein kinase activator activity"/>
    <property type="evidence" value="ECO:0007669"/>
    <property type="project" value="TreeGrafter"/>
</dbReference>
<dbReference type="InterPro" id="IPR002178">
    <property type="entry name" value="PTS_EIIA_type-2_dom"/>
</dbReference>
<dbReference type="EMBL" id="NAAC01000031">
    <property type="protein sequence ID" value="RDJ05528.1"/>
    <property type="molecule type" value="Genomic_DNA"/>
</dbReference>
<feature type="domain" description="PTS EIIA type-2" evidence="1">
    <location>
        <begin position="5"/>
        <end position="149"/>
    </location>
</feature>
<sequence length="164" mass="17576">MAVCLDIIPEEIVINLPGGDRASALHHLATVLSREVRVPTQTISSALLGRERMGSTAIGGGVAVPHALLTDIAEPAKCLAILKHPIWFDAPDSEPVSVLLALLWPTSHENSYLPSLAGLMRRLRDPKLREALAAAQSVEEAALALSVSSDREITKNYANPLSYL</sequence>
<dbReference type="RefSeq" id="WP_016557822.1">
    <property type="nucleotide sequence ID" value="NZ_KZ857266.1"/>
</dbReference>
<dbReference type="InterPro" id="IPR016152">
    <property type="entry name" value="PTrfase/Anion_transptr"/>
</dbReference>
<organism evidence="2 3">
    <name type="scientific">Rhizobium grahamii</name>
    <dbReference type="NCBI Taxonomy" id="1120045"/>
    <lineage>
        <taxon>Bacteria</taxon>
        <taxon>Pseudomonadati</taxon>
        <taxon>Pseudomonadota</taxon>
        <taxon>Alphaproteobacteria</taxon>
        <taxon>Hyphomicrobiales</taxon>
        <taxon>Rhizobiaceae</taxon>
        <taxon>Rhizobium/Agrobacterium group</taxon>
        <taxon>Rhizobium</taxon>
    </lineage>
</organism>
<accession>A0A370KI12</accession>
<dbReference type="InterPro" id="IPR051541">
    <property type="entry name" value="PTS_SugarTrans_NitroReg"/>
</dbReference>
<dbReference type="PANTHER" id="PTHR47738:SF1">
    <property type="entry name" value="NITROGEN REGULATORY PROTEIN"/>
    <property type="match status" value="1"/>
</dbReference>
<dbReference type="Pfam" id="PF00359">
    <property type="entry name" value="PTS_EIIA_2"/>
    <property type="match status" value="1"/>
</dbReference>
<dbReference type="AlphaFoldDB" id="A0A370KI12"/>
<dbReference type="OrthoDB" id="95460at2"/>
<dbReference type="PROSITE" id="PS51094">
    <property type="entry name" value="PTS_EIIA_TYPE_2"/>
    <property type="match status" value="1"/>
</dbReference>
<dbReference type="PROSITE" id="PS00372">
    <property type="entry name" value="PTS_EIIA_TYPE_2_HIS"/>
    <property type="match status" value="1"/>
</dbReference>
<evidence type="ECO:0000259" key="1">
    <source>
        <dbReference type="PROSITE" id="PS51094"/>
    </source>
</evidence>
<dbReference type="SUPFAM" id="SSF55804">
    <property type="entry name" value="Phoshotransferase/anion transport protein"/>
    <property type="match status" value="1"/>
</dbReference>
<proteinExistence type="predicted"/>
<evidence type="ECO:0000313" key="3">
    <source>
        <dbReference type="Proteomes" id="UP000254939"/>
    </source>
</evidence>
<name>A0A370KI12_9HYPH</name>
<dbReference type="PANTHER" id="PTHR47738">
    <property type="entry name" value="PTS SYSTEM FRUCTOSE-LIKE EIIA COMPONENT-RELATED"/>
    <property type="match status" value="1"/>
</dbReference>
<dbReference type="CDD" id="cd00211">
    <property type="entry name" value="PTS_IIA_fru"/>
    <property type="match status" value="1"/>
</dbReference>
<gene>
    <name evidence="2" type="ORF">B5K06_23940</name>
</gene>